<dbReference type="OrthoDB" id="7508603at2"/>
<feature type="domain" description="PilZ" evidence="1">
    <location>
        <begin position="15"/>
        <end position="91"/>
    </location>
</feature>
<dbReference type="Pfam" id="PF07238">
    <property type="entry name" value="PilZ"/>
    <property type="match status" value="1"/>
</dbReference>
<dbReference type="InterPro" id="IPR009875">
    <property type="entry name" value="PilZ_domain"/>
</dbReference>
<dbReference type="AlphaFoldDB" id="A0A4T3F7R3"/>
<dbReference type="EMBL" id="SSHH01000001">
    <property type="protein sequence ID" value="TIX51772.1"/>
    <property type="molecule type" value="Genomic_DNA"/>
</dbReference>
<protein>
    <submittedName>
        <fullName evidence="2">PilZ domain-containing protein</fullName>
    </submittedName>
</protein>
<proteinExistence type="predicted"/>
<comment type="caution">
    <text evidence="2">The sequence shown here is derived from an EMBL/GenBank/DDBJ whole genome shotgun (WGS) entry which is preliminary data.</text>
</comment>
<gene>
    <name evidence="2" type="ORF">E5222_04820</name>
</gene>
<dbReference type="GO" id="GO:0035438">
    <property type="term" value="F:cyclic-di-GMP binding"/>
    <property type="evidence" value="ECO:0007669"/>
    <property type="project" value="InterPro"/>
</dbReference>
<dbReference type="Proteomes" id="UP000309389">
    <property type="component" value="Unassembled WGS sequence"/>
</dbReference>
<reference evidence="2 3" key="1">
    <citation type="submission" date="2019-04" db="EMBL/GenBank/DDBJ databases">
        <title>Altererythrobacter aquimixticola sp. nov., isolated from sediment of junction between the ocean and a freshwater spring.</title>
        <authorList>
            <person name="Yoon J.-H."/>
        </authorList>
    </citation>
    <scope>NUCLEOTIDE SEQUENCE [LARGE SCALE GENOMIC DNA]</scope>
    <source>
        <strain evidence="2 3">SSKS-13</strain>
    </source>
</reference>
<evidence type="ECO:0000313" key="3">
    <source>
        <dbReference type="Proteomes" id="UP000309389"/>
    </source>
</evidence>
<organism evidence="2 3">
    <name type="scientific">Alteraurantiacibacter aquimixticola</name>
    <dbReference type="NCBI Taxonomy" id="2489173"/>
    <lineage>
        <taxon>Bacteria</taxon>
        <taxon>Pseudomonadati</taxon>
        <taxon>Pseudomonadota</taxon>
        <taxon>Alphaproteobacteria</taxon>
        <taxon>Sphingomonadales</taxon>
        <taxon>Erythrobacteraceae</taxon>
        <taxon>Alteraurantiacibacter</taxon>
    </lineage>
</organism>
<name>A0A4T3F7R3_9SPHN</name>
<accession>A0A4T3F7R3</accession>
<evidence type="ECO:0000313" key="2">
    <source>
        <dbReference type="EMBL" id="TIX51772.1"/>
    </source>
</evidence>
<keyword evidence="3" id="KW-1185">Reference proteome</keyword>
<sequence length="100" mass="11022">MSMTIWRVSDLKQKLMVEVRVKSGGTNELEVLDIGEGGCMVDCKRWSAEPGERALVTLPGLSAQPAEIVWVEDERAGLAFETALHEAVLENLWQRLSAPA</sequence>
<evidence type="ECO:0000259" key="1">
    <source>
        <dbReference type="Pfam" id="PF07238"/>
    </source>
</evidence>